<accession>A0A6J7KKN0</accession>
<evidence type="ECO:0000313" key="1">
    <source>
        <dbReference type="EMBL" id="CAB4956091.1"/>
    </source>
</evidence>
<name>A0A6J7KKN0_9ZZZZ</name>
<protein>
    <submittedName>
        <fullName evidence="1">Unannotated protein</fullName>
    </submittedName>
</protein>
<reference evidence="1" key="1">
    <citation type="submission" date="2020-05" db="EMBL/GenBank/DDBJ databases">
        <authorList>
            <person name="Chiriac C."/>
            <person name="Salcher M."/>
            <person name="Ghai R."/>
            <person name="Kavagutti S V."/>
        </authorList>
    </citation>
    <scope>NUCLEOTIDE SEQUENCE</scope>
</reference>
<proteinExistence type="predicted"/>
<gene>
    <name evidence="1" type="ORF">UFOPK3564_03764</name>
</gene>
<organism evidence="1">
    <name type="scientific">freshwater metagenome</name>
    <dbReference type="NCBI Taxonomy" id="449393"/>
    <lineage>
        <taxon>unclassified sequences</taxon>
        <taxon>metagenomes</taxon>
        <taxon>ecological metagenomes</taxon>
    </lineage>
</organism>
<dbReference type="EMBL" id="CAFBMK010000403">
    <property type="protein sequence ID" value="CAB4956091.1"/>
    <property type="molecule type" value="Genomic_DNA"/>
</dbReference>
<sequence length="331" mass="34946">MLADRLAPLDALRAELAGDAGGPLGRAGADGREGEAAGVQGLQSDLQALALLADEVLGRDEDVLEQRLRVLDALETHELVAVLDRDALGVVLEDERRDAAAVTLALRDLRHDHDDVGDRAVRRPELAARDAVARAVLGRDGRAGDARRVGADVGLRQEEGGDVVLGDLREPLLLLLLRAGDHQRLGDADGLVRGEEGAEGAVPGADHGQGAVVVDLGEPEAAVLLRDLHAEGAELLEPVDDLVRDLRVALDLEVIDLVGQEALELLEEDLAARRLLGVVRRQRVHQVEAEVAEVELLAEGGQLPVGLARLLGELAGLGACRFGAHEGLLRG</sequence>
<dbReference type="AlphaFoldDB" id="A0A6J7KKN0"/>